<feature type="transmembrane region" description="Helical" evidence="1">
    <location>
        <begin position="35"/>
        <end position="62"/>
    </location>
</feature>
<dbReference type="Proteomes" id="UP000006729">
    <property type="component" value="Chromosome 5"/>
</dbReference>
<proteinExistence type="predicted"/>
<evidence type="ECO:0000256" key="1">
    <source>
        <dbReference type="SAM" id="Phobius"/>
    </source>
</evidence>
<organism evidence="2 3">
    <name type="scientific">Populus trichocarpa</name>
    <name type="common">Western balsam poplar</name>
    <name type="synonym">Populus balsamifera subsp. trichocarpa</name>
    <dbReference type="NCBI Taxonomy" id="3694"/>
    <lineage>
        <taxon>Eukaryota</taxon>
        <taxon>Viridiplantae</taxon>
        <taxon>Streptophyta</taxon>
        <taxon>Embryophyta</taxon>
        <taxon>Tracheophyta</taxon>
        <taxon>Spermatophyta</taxon>
        <taxon>Magnoliopsida</taxon>
        <taxon>eudicotyledons</taxon>
        <taxon>Gunneridae</taxon>
        <taxon>Pentapetalae</taxon>
        <taxon>rosids</taxon>
        <taxon>fabids</taxon>
        <taxon>Malpighiales</taxon>
        <taxon>Salicaceae</taxon>
        <taxon>Saliceae</taxon>
        <taxon>Populus</taxon>
    </lineage>
</organism>
<keyword evidence="1" id="KW-0472">Membrane</keyword>
<keyword evidence="1" id="KW-0812">Transmembrane</keyword>
<accession>A0A3N7G859</accession>
<keyword evidence="3" id="KW-1185">Reference proteome</keyword>
<protein>
    <submittedName>
        <fullName evidence="2">Uncharacterized protein</fullName>
    </submittedName>
</protein>
<gene>
    <name evidence="2" type="ORF">POPTR_005G054901</name>
</gene>
<sequence length="130" mass="14856">MVLCFVVHPRFLEHCVVSCLHLRCLSKGLREGSLSFFPCTASMFLVLCWLSTLLLLVSALVCDLGGLYAQVLPNMLCNWLRLKENESRCHQNNLWTNHFVTLQCILCPPEMHQKTYITAYHVASNADNEQ</sequence>
<reference evidence="2 3" key="1">
    <citation type="journal article" date="2006" name="Science">
        <title>The genome of black cottonwood, Populus trichocarpa (Torr. &amp; Gray).</title>
        <authorList>
            <person name="Tuskan G.A."/>
            <person name="Difazio S."/>
            <person name="Jansson S."/>
            <person name="Bohlmann J."/>
            <person name="Grigoriev I."/>
            <person name="Hellsten U."/>
            <person name="Putnam N."/>
            <person name="Ralph S."/>
            <person name="Rombauts S."/>
            <person name="Salamov A."/>
            <person name="Schein J."/>
            <person name="Sterck L."/>
            <person name="Aerts A."/>
            <person name="Bhalerao R.R."/>
            <person name="Bhalerao R.P."/>
            <person name="Blaudez D."/>
            <person name="Boerjan W."/>
            <person name="Brun A."/>
            <person name="Brunner A."/>
            <person name="Busov V."/>
            <person name="Campbell M."/>
            <person name="Carlson J."/>
            <person name="Chalot M."/>
            <person name="Chapman J."/>
            <person name="Chen G.L."/>
            <person name="Cooper D."/>
            <person name="Coutinho P.M."/>
            <person name="Couturier J."/>
            <person name="Covert S."/>
            <person name="Cronk Q."/>
            <person name="Cunningham R."/>
            <person name="Davis J."/>
            <person name="Degroeve S."/>
            <person name="Dejardin A."/>
            <person name="Depamphilis C."/>
            <person name="Detter J."/>
            <person name="Dirks B."/>
            <person name="Dubchak I."/>
            <person name="Duplessis S."/>
            <person name="Ehlting J."/>
            <person name="Ellis B."/>
            <person name="Gendler K."/>
            <person name="Goodstein D."/>
            <person name="Gribskov M."/>
            <person name="Grimwood J."/>
            <person name="Groover A."/>
            <person name="Gunter L."/>
            <person name="Hamberger B."/>
            <person name="Heinze B."/>
            <person name="Helariutta Y."/>
            <person name="Henrissat B."/>
            <person name="Holligan D."/>
            <person name="Holt R."/>
            <person name="Huang W."/>
            <person name="Islam-Faridi N."/>
            <person name="Jones S."/>
            <person name="Jones-Rhoades M."/>
            <person name="Jorgensen R."/>
            <person name="Joshi C."/>
            <person name="Kangasjarvi J."/>
            <person name="Karlsson J."/>
            <person name="Kelleher C."/>
            <person name="Kirkpatrick R."/>
            <person name="Kirst M."/>
            <person name="Kohler A."/>
            <person name="Kalluri U."/>
            <person name="Larimer F."/>
            <person name="Leebens-Mack J."/>
            <person name="Leple J.C."/>
            <person name="Locascio P."/>
            <person name="Lou Y."/>
            <person name="Lucas S."/>
            <person name="Martin F."/>
            <person name="Montanini B."/>
            <person name="Napoli C."/>
            <person name="Nelson D.R."/>
            <person name="Nelson C."/>
            <person name="Nieminen K."/>
            <person name="Nilsson O."/>
            <person name="Pereda V."/>
            <person name="Peter G."/>
            <person name="Philippe R."/>
            <person name="Pilate G."/>
            <person name="Poliakov A."/>
            <person name="Razumovskaya J."/>
            <person name="Richardson P."/>
            <person name="Rinaldi C."/>
            <person name="Ritland K."/>
            <person name="Rouze P."/>
            <person name="Ryaboy D."/>
            <person name="Schmutz J."/>
            <person name="Schrader J."/>
            <person name="Segerman B."/>
            <person name="Shin H."/>
            <person name="Siddiqui A."/>
            <person name="Sterky F."/>
            <person name="Terry A."/>
            <person name="Tsai C.J."/>
            <person name="Uberbacher E."/>
            <person name="Unneberg P."/>
            <person name="Vahala J."/>
            <person name="Wall K."/>
            <person name="Wessler S."/>
            <person name="Yang G."/>
            <person name="Yin T."/>
            <person name="Douglas C."/>
            <person name="Marra M."/>
            <person name="Sandberg G."/>
            <person name="Van de Peer Y."/>
            <person name="Rokhsar D."/>
        </authorList>
    </citation>
    <scope>NUCLEOTIDE SEQUENCE [LARGE SCALE GENOMIC DNA]</scope>
    <source>
        <strain evidence="3">cv. Nisqually</strain>
    </source>
</reference>
<keyword evidence="1" id="KW-1133">Transmembrane helix</keyword>
<evidence type="ECO:0000313" key="2">
    <source>
        <dbReference type="EMBL" id="RQO90058.1"/>
    </source>
</evidence>
<evidence type="ECO:0000313" key="3">
    <source>
        <dbReference type="Proteomes" id="UP000006729"/>
    </source>
</evidence>
<dbReference type="AlphaFoldDB" id="A0A3N7G859"/>
<dbReference type="EMBL" id="CM009294">
    <property type="protein sequence ID" value="RQO90058.1"/>
    <property type="molecule type" value="Genomic_DNA"/>
</dbReference>
<dbReference type="InParanoid" id="A0A3N7G859"/>
<name>A0A3N7G859_POPTR</name>